<dbReference type="Gene3D" id="2.60.40.1120">
    <property type="entry name" value="Carboxypeptidase-like, regulatory domain"/>
    <property type="match status" value="1"/>
</dbReference>
<comment type="similarity">
    <text evidence="8 9">Belongs to the TonB-dependent receptor family.</text>
</comment>
<keyword evidence="2 8" id="KW-0813">Transport</keyword>
<evidence type="ECO:0000256" key="6">
    <source>
        <dbReference type="ARBA" id="ARBA00023136"/>
    </source>
</evidence>
<accession>A0A4P7W4Z9</accession>
<dbReference type="Pfam" id="PF00593">
    <property type="entry name" value="TonB_dep_Rec_b-barrel"/>
    <property type="match status" value="1"/>
</dbReference>
<evidence type="ECO:0000256" key="5">
    <source>
        <dbReference type="ARBA" id="ARBA00023077"/>
    </source>
</evidence>
<dbReference type="InterPro" id="IPR039426">
    <property type="entry name" value="TonB-dep_rcpt-like"/>
</dbReference>
<dbReference type="InterPro" id="IPR023997">
    <property type="entry name" value="TonB-dep_OMP_SusC/RagA_CS"/>
</dbReference>
<dbReference type="GO" id="GO:0009279">
    <property type="term" value="C:cell outer membrane"/>
    <property type="evidence" value="ECO:0007669"/>
    <property type="project" value="UniProtKB-SubCell"/>
</dbReference>
<sequence>MYSHTNIICKSLVIASFGLFIFPTTSALAIEIPAGITAPQSNATTIRGTVTDDTNEPLPGATIVVKGTQNGTSTDIDGNFEINVHRQGKVTLVVSYVGMKTKEVQATSGAKLDIVLETNADMLDEVIVSGFQTISRERNTGSAVVVGAEKLGKIQAPDLSSKLEGVTPGLTIYNNQMSIRGNSSFSISSTPLLVVDGQPATGMTIDDINPNTIESVTVLKDAAATSLYGVYASNGVIVITTKRGADRKLEANFSLGYYLNPLPSLDYQHYASTSSIIDLEREMLITDPDYINNPTGYFSTKTSKTNAAYMSQIDMLYYRLSRNEISETELNASLDALRKNDYREEYRKHLQKNSLTQDYNVTLNAGSEKYDFYAAVRYQKMGLYTKYDSDDRLSFYTRNDLKVAPWMKLTLGANVMLKKTSYTQASGLEATAAMPYDTLYDNDGNLSYRYLYNQVLAEDINSTDGLNFMGYNAIEESGYNKYKSDDLYMKYFLQANFNIIRGLDFELKAQYEKRKINASEYDEADSYMMRSMINEFASTNSRGGFDYNIPQGGHMLYRDTNYDNYNVRGQFNYRNTFGDKHDVTALLGAEAREDKNDVHISERYGFDAQRLTYGQVDWMTLSKTGVIGQLYAASRTKAENLYIADVKHRYVSAYFNAGYVYDSRYSLNASVRVEQADLFGSDPKYRYRPLWSVGGSWNVDKEQFMRDITWLNMLKIRATYGITGMVDQTSSPYLLASFATSPYTNSPITIILTPPNSSLRWEKTSTFNAGIDFMLINRLSGSLDFYSKYSSDLLVNKSIDPSLGFDGMARANNGAMKNTGVEINLSYDWIRNRDFSFTTSFSAAYNKNTIDKVDYKPTDALDMMRYPTSNYLKGDTYNSLYAYKYAGLTADGNPSVYNENGEAVSINPVRNIDAVVCVGQLTPKWNGALNLDFRWRDLSAFAKVVYYAGHSLRVDVPTLYDSNHKLLDGAVSEDIVDRWTAENTNTSIPVMGIHGDSGERNEHWRYANVNTASASFIKLRNIGVAYTFPARLLKKTHAFKGAQLRFQIDNLCHWAANKHDIDPEAFNANSGLRTDAQTPTYIFGLNFNF</sequence>
<keyword evidence="7 8" id="KW-0998">Cell outer membrane</keyword>
<dbReference type="NCBIfam" id="TIGR04057">
    <property type="entry name" value="SusC_RagA_signa"/>
    <property type="match status" value="1"/>
</dbReference>
<evidence type="ECO:0000256" key="10">
    <source>
        <dbReference type="SAM" id="SignalP"/>
    </source>
</evidence>
<dbReference type="InterPro" id="IPR037066">
    <property type="entry name" value="Plug_dom_sf"/>
</dbReference>
<dbReference type="Proteomes" id="UP000297149">
    <property type="component" value="Chromosome"/>
</dbReference>
<dbReference type="SUPFAM" id="SSF49464">
    <property type="entry name" value="Carboxypeptidase regulatory domain-like"/>
    <property type="match status" value="1"/>
</dbReference>
<name>A0A4P7W4Z9_9BACT</name>
<dbReference type="PROSITE" id="PS52016">
    <property type="entry name" value="TONB_DEPENDENT_REC_3"/>
    <property type="match status" value="1"/>
</dbReference>
<dbReference type="Pfam" id="PF07715">
    <property type="entry name" value="Plug"/>
    <property type="match status" value="1"/>
</dbReference>
<evidence type="ECO:0000259" key="12">
    <source>
        <dbReference type="Pfam" id="PF07715"/>
    </source>
</evidence>
<evidence type="ECO:0000256" key="4">
    <source>
        <dbReference type="ARBA" id="ARBA00022692"/>
    </source>
</evidence>
<dbReference type="InterPro" id="IPR023996">
    <property type="entry name" value="TonB-dep_OMP_SusC/RagA"/>
</dbReference>
<evidence type="ECO:0000256" key="8">
    <source>
        <dbReference type="PROSITE-ProRule" id="PRU01360"/>
    </source>
</evidence>
<dbReference type="InterPro" id="IPR000531">
    <property type="entry name" value="Beta-barrel_TonB"/>
</dbReference>
<keyword evidence="5 9" id="KW-0798">TonB box</keyword>
<keyword evidence="14" id="KW-1185">Reference proteome</keyword>
<evidence type="ECO:0000256" key="1">
    <source>
        <dbReference type="ARBA" id="ARBA00004571"/>
    </source>
</evidence>
<dbReference type="Pfam" id="PF13715">
    <property type="entry name" value="CarbopepD_reg_2"/>
    <property type="match status" value="1"/>
</dbReference>
<protein>
    <submittedName>
        <fullName evidence="13">SusC/RagA family TonB-linked outer membrane protein</fullName>
    </submittedName>
</protein>
<organism evidence="13 14">
    <name type="scientific">Duncaniella dubosii</name>
    <dbReference type="NCBI Taxonomy" id="2518971"/>
    <lineage>
        <taxon>Bacteria</taxon>
        <taxon>Pseudomonadati</taxon>
        <taxon>Bacteroidota</taxon>
        <taxon>Bacteroidia</taxon>
        <taxon>Bacteroidales</taxon>
        <taxon>Muribaculaceae</taxon>
        <taxon>Duncaniella</taxon>
    </lineage>
</organism>
<feature type="chain" id="PRO_5020778445" evidence="10">
    <location>
        <begin position="30"/>
        <end position="1089"/>
    </location>
</feature>
<keyword evidence="3 8" id="KW-1134">Transmembrane beta strand</keyword>
<dbReference type="RefSeq" id="WP_136415654.1">
    <property type="nucleotide sequence ID" value="NZ_CP039396.1"/>
</dbReference>
<feature type="signal peptide" evidence="10">
    <location>
        <begin position="1"/>
        <end position="29"/>
    </location>
</feature>
<evidence type="ECO:0000259" key="11">
    <source>
        <dbReference type="Pfam" id="PF00593"/>
    </source>
</evidence>
<dbReference type="Gene3D" id="2.40.170.20">
    <property type="entry name" value="TonB-dependent receptor, beta-barrel domain"/>
    <property type="match status" value="1"/>
</dbReference>
<keyword evidence="6 8" id="KW-0472">Membrane</keyword>
<feature type="domain" description="TonB-dependent receptor plug" evidence="12">
    <location>
        <begin position="138"/>
        <end position="236"/>
    </location>
</feature>
<evidence type="ECO:0000256" key="3">
    <source>
        <dbReference type="ARBA" id="ARBA00022452"/>
    </source>
</evidence>
<evidence type="ECO:0000256" key="2">
    <source>
        <dbReference type="ARBA" id="ARBA00022448"/>
    </source>
</evidence>
<dbReference type="NCBIfam" id="TIGR04056">
    <property type="entry name" value="OMP_RagA_SusC"/>
    <property type="match status" value="1"/>
</dbReference>
<evidence type="ECO:0000256" key="9">
    <source>
        <dbReference type="RuleBase" id="RU003357"/>
    </source>
</evidence>
<reference evidence="14" key="1">
    <citation type="submission" date="2019-02" db="EMBL/GenBank/DDBJ databases">
        <title>Isolation and identification of novel species under the genus Muribaculum.</title>
        <authorList>
            <person name="Miyake S."/>
            <person name="Ding Y."/>
            <person name="Low A."/>
            <person name="Soh M."/>
            <person name="Seedorf H."/>
        </authorList>
    </citation>
    <scope>NUCLEOTIDE SEQUENCE [LARGE SCALE GENOMIC DNA]</scope>
    <source>
        <strain evidence="14">H5</strain>
    </source>
</reference>
<dbReference type="InterPro" id="IPR036942">
    <property type="entry name" value="Beta-barrel_TonB_sf"/>
</dbReference>
<dbReference type="FunFam" id="2.60.40.1120:FF:000003">
    <property type="entry name" value="Outer membrane protein Omp121"/>
    <property type="match status" value="1"/>
</dbReference>
<dbReference type="EMBL" id="CP039396">
    <property type="protein sequence ID" value="QCD42525.1"/>
    <property type="molecule type" value="Genomic_DNA"/>
</dbReference>
<evidence type="ECO:0000313" key="13">
    <source>
        <dbReference type="EMBL" id="QCD42525.1"/>
    </source>
</evidence>
<feature type="domain" description="TonB-dependent receptor-like beta-barrel" evidence="11">
    <location>
        <begin position="445"/>
        <end position="1051"/>
    </location>
</feature>
<evidence type="ECO:0000256" key="7">
    <source>
        <dbReference type="ARBA" id="ARBA00023237"/>
    </source>
</evidence>
<gene>
    <name evidence="13" type="ORF">E7747_09675</name>
</gene>
<dbReference type="AlphaFoldDB" id="A0A4P7W4Z9"/>
<dbReference type="KEGG" id="ddb:E7747_09675"/>
<evidence type="ECO:0000313" key="14">
    <source>
        <dbReference type="Proteomes" id="UP000297149"/>
    </source>
</evidence>
<dbReference type="Gene3D" id="2.170.130.10">
    <property type="entry name" value="TonB-dependent receptor, plug domain"/>
    <property type="match status" value="1"/>
</dbReference>
<dbReference type="InterPro" id="IPR008969">
    <property type="entry name" value="CarboxyPept-like_regulatory"/>
</dbReference>
<dbReference type="SUPFAM" id="SSF56935">
    <property type="entry name" value="Porins"/>
    <property type="match status" value="1"/>
</dbReference>
<keyword evidence="10" id="KW-0732">Signal</keyword>
<keyword evidence="4 8" id="KW-0812">Transmembrane</keyword>
<dbReference type="InterPro" id="IPR012910">
    <property type="entry name" value="Plug_dom"/>
</dbReference>
<proteinExistence type="inferred from homology"/>
<comment type="subcellular location">
    <subcellularLocation>
        <location evidence="1 8">Cell outer membrane</location>
        <topology evidence="1 8">Multi-pass membrane protein</topology>
    </subcellularLocation>
</comment>